<dbReference type="Proteomes" id="UP000182034">
    <property type="component" value="Unassembled WGS sequence"/>
</dbReference>
<evidence type="ECO:0000256" key="2">
    <source>
        <dbReference type="SAM" id="Phobius"/>
    </source>
</evidence>
<feature type="transmembrane region" description="Helical" evidence="2">
    <location>
        <begin position="226"/>
        <end position="244"/>
    </location>
</feature>
<reference evidence="4" key="1">
    <citation type="submission" date="2016-10" db="EMBL/GenBank/DDBJ databases">
        <authorList>
            <person name="Varghese N."/>
            <person name="Submissions S."/>
        </authorList>
    </citation>
    <scope>NUCLEOTIDE SEQUENCE [LARGE SCALE GENOMIC DNA]</scope>
    <source>
        <strain evidence="4">SUR2</strain>
    </source>
</reference>
<dbReference type="STRING" id="1612149.SAMN05216324_108159"/>
<feature type="transmembrane region" description="Helical" evidence="2">
    <location>
        <begin position="453"/>
        <end position="473"/>
    </location>
</feature>
<feature type="transmembrane region" description="Helical" evidence="2">
    <location>
        <begin position="384"/>
        <end position="404"/>
    </location>
</feature>
<dbReference type="AlphaFoldDB" id="A0A1K2IRX7"/>
<feature type="transmembrane region" description="Helical" evidence="2">
    <location>
        <begin position="343"/>
        <end position="364"/>
    </location>
</feature>
<organism evidence="3 4">
    <name type="scientific">Chryseobacterium limigenitum</name>
    <dbReference type="NCBI Taxonomy" id="1612149"/>
    <lineage>
        <taxon>Bacteria</taxon>
        <taxon>Pseudomonadati</taxon>
        <taxon>Bacteroidota</taxon>
        <taxon>Flavobacteriia</taxon>
        <taxon>Flavobacteriales</taxon>
        <taxon>Weeksellaceae</taxon>
        <taxon>Chryseobacterium group</taxon>
        <taxon>Chryseobacterium</taxon>
    </lineage>
</organism>
<evidence type="ECO:0000313" key="3">
    <source>
        <dbReference type="EMBL" id="SFZ95127.1"/>
    </source>
</evidence>
<accession>A0A1K2IRX7</accession>
<feature type="transmembrane region" description="Helical" evidence="2">
    <location>
        <begin position="411"/>
        <end position="433"/>
    </location>
</feature>
<dbReference type="Gene3D" id="1.20.120.20">
    <property type="entry name" value="Apolipoprotein"/>
    <property type="match status" value="1"/>
</dbReference>
<feature type="compositionally biased region" description="Basic and acidic residues" evidence="1">
    <location>
        <begin position="560"/>
        <end position="573"/>
    </location>
</feature>
<dbReference type="OrthoDB" id="1219342at2"/>
<dbReference type="EMBL" id="FPKW01000008">
    <property type="protein sequence ID" value="SFZ95127.1"/>
    <property type="molecule type" value="Genomic_DNA"/>
</dbReference>
<protein>
    <submittedName>
        <fullName evidence="3">Phage-related protein</fullName>
    </submittedName>
</protein>
<gene>
    <name evidence="3" type="ORF">SAMN05216324_108159</name>
</gene>
<keyword evidence="2" id="KW-0812">Transmembrane</keyword>
<proteinExistence type="predicted"/>
<sequence length="688" mass="75212">MDTIFNLELLRSVYVFKDLNSSIKDVNTSLEKTTSSIRSLSDSFSSFTKSSVEKVKELSSEFKELTKSISTPQFATISFDTSGAMNEFSKISSMAQNFSELSYKETVSQSTRILKPNSGEEEESQEKSFFEKTIDVINKVGEVAESLGNIFDFIEKIRGKGNDSESGSGATQLLPALGESISGLIQKALPRIRTAFTAIRVGLSSVMASVTEIGMALLAIPGIGEILLVVAAVVALVIAIKQLWEHSKRFREMIGYIEGAGRAVFHNIGIYATRLWQLAIKPLIDNVVSGFIELFSFIGAAAKATWSGIVTAFNVTVLALKAAWAGIILAFKIAVSTITTTVKAAWSGIVLAFNIVVLSLKTTWNGFVTGFKIAISTVVNTAKAAWSGIVMAFNVVVLTFKAGWNKIISGFTSVFSFIGGLAEAVWSGIVSVFSSVWKFIVSLFKSVIMVFKTIWSAIISVFKGIWNVIVGVWSGMTEIFSKFKAWIYDAILNPIIETFSGVWTWITGLIERIISRLNSLFEPVKKLLKEIFSSEGTININEEGKKISKEKGEEFDIEKLQQKKEKEQEERTKNSKAGNGKPKKEDVFGGDMFNTKLERQLNMKNFGASALSNVQSRNSAFGGKGSMSGGSGMGGQKSVGNLNITKLIENMNIYNQNGTMSKDAIIQMVREALLTAVADFTLAQKDTY</sequence>
<keyword evidence="2" id="KW-1133">Transmembrane helix</keyword>
<dbReference type="RefSeq" id="WP_139255458.1">
    <property type="nucleotide sequence ID" value="NZ_FPKW01000008.1"/>
</dbReference>
<name>A0A1K2IRX7_9FLAO</name>
<keyword evidence="4" id="KW-1185">Reference proteome</keyword>
<evidence type="ECO:0000313" key="4">
    <source>
        <dbReference type="Proteomes" id="UP000182034"/>
    </source>
</evidence>
<feature type="transmembrane region" description="Helical" evidence="2">
    <location>
        <begin position="308"/>
        <end position="331"/>
    </location>
</feature>
<feature type="transmembrane region" description="Helical" evidence="2">
    <location>
        <begin position="283"/>
        <end position="302"/>
    </location>
</feature>
<keyword evidence="2" id="KW-0472">Membrane</keyword>
<feature type="region of interest" description="Disordered" evidence="1">
    <location>
        <begin position="560"/>
        <end position="589"/>
    </location>
</feature>
<evidence type="ECO:0000256" key="1">
    <source>
        <dbReference type="SAM" id="MobiDB-lite"/>
    </source>
</evidence>